<dbReference type="Pfam" id="PF22455">
    <property type="entry name" value="PqqF_C_3"/>
    <property type="match status" value="1"/>
</dbReference>
<keyword evidence="5" id="KW-0645">Protease</keyword>
<evidence type="ECO:0000256" key="12">
    <source>
        <dbReference type="ARBA" id="ARBA00030977"/>
    </source>
</evidence>
<evidence type="ECO:0000259" key="15">
    <source>
        <dbReference type="Pfam" id="PF05193"/>
    </source>
</evidence>
<dbReference type="Pfam" id="PF00675">
    <property type="entry name" value="Peptidase_M16"/>
    <property type="match status" value="1"/>
</dbReference>
<comment type="function">
    <text evidence="11">Required for coenzyme pyrroloquinoline quinone (PQQ) biosynthesis. It is thought that this protein is a protease that cleaves peptides bond in a small peptide (gene pqqA), providing the glutamate and tyrosine residues which are necessary for the synthesis of PQQ.</text>
</comment>
<evidence type="ECO:0000259" key="17">
    <source>
        <dbReference type="Pfam" id="PF22456"/>
    </source>
</evidence>
<evidence type="ECO:0000256" key="6">
    <source>
        <dbReference type="ARBA" id="ARBA00022723"/>
    </source>
</evidence>
<feature type="domain" description="Coenzyme PQQ synthesis protein F C-terminal lobe" evidence="16">
    <location>
        <begin position="433"/>
        <end position="565"/>
    </location>
</feature>
<dbReference type="Pfam" id="PF05193">
    <property type="entry name" value="Peptidase_M16_C"/>
    <property type="match status" value="1"/>
</dbReference>
<dbReference type="GO" id="GO:0004222">
    <property type="term" value="F:metalloendopeptidase activity"/>
    <property type="evidence" value="ECO:0007669"/>
    <property type="project" value="InterPro"/>
</dbReference>
<dbReference type="PANTHER" id="PTHR43690:SF18">
    <property type="entry name" value="INSULIN-DEGRADING ENZYME-RELATED"/>
    <property type="match status" value="1"/>
</dbReference>
<reference evidence="18" key="1">
    <citation type="submission" date="2024-07" db="EMBL/GenBank/DDBJ databases">
        <title>Identification and characteristics of a novel species of coltsfoot's symbiotic bacteria.</title>
        <authorList>
            <person name="Juszczyk A."/>
            <person name="Jasielczuk I."/>
            <person name="Gurgul A."/>
            <person name="Rogala M."/>
            <person name="Kowalczyk A."/>
            <person name="Szmatola T."/>
            <person name="Kosecka-Strojek M."/>
            <person name="Arent Z."/>
            <person name="Latowski D."/>
        </authorList>
    </citation>
    <scope>NUCLEOTIDE SEQUENCE</scope>
    <source>
        <strain evidence="18">Hg7Tf</strain>
    </source>
</reference>
<evidence type="ECO:0000256" key="13">
    <source>
        <dbReference type="RuleBase" id="RU004447"/>
    </source>
</evidence>
<protein>
    <recommendedName>
        <fullName evidence="4">Coenzyme PQQ synthesis protein F</fullName>
    </recommendedName>
    <alternativeName>
        <fullName evidence="12">Pyrroloquinoline quinone biosynthesis protein F</fullName>
    </alternativeName>
</protein>
<feature type="domain" description="Coenzyme PQQ synthesis protein F-like C-terminal lobe" evidence="17">
    <location>
        <begin position="627"/>
        <end position="721"/>
    </location>
</feature>
<evidence type="ECO:0000256" key="5">
    <source>
        <dbReference type="ARBA" id="ARBA00022670"/>
    </source>
</evidence>
<accession>A0AB39I056</accession>
<keyword evidence="8" id="KW-0862">Zinc</keyword>
<dbReference type="Gene3D" id="3.30.830.10">
    <property type="entry name" value="Metalloenzyme, LuxS/M16 peptidase-like"/>
    <property type="match status" value="2"/>
</dbReference>
<dbReference type="EMBL" id="CP162607">
    <property type="protein sequence ID" value="XDK36753.1"/>
    <property type="molecule type" value="Genomic_DNA"/>
</dbReference>
<comment type="similarity">
    <text evidence="3 13">Belongs to the peptidase M16 family.</text>
</comment>
<comment type="pathway">
    <text evidence="2">Cofactor biosynthesis; pyrroloquinoline quinone biosynthesis.</text>
</comment>
<dbReference type="InterPro" id="IPR011249">
    <property type="entry name" value="Metalloenz_LuxS/M16"/>
</dbReference>
<dbReference type="GO" id="GO:0006508">
    <property type="term" value="P:proteolysis"/>
    <property type="evidence" value="ECO:0007669"/>
    <property type="project" value="UniProtKB-KW"/>
</dbReference>
<evidence type="ECO:0000256" key="10">
    <source>
        <dbReference type="ARBA" id="ARBA00023049"/>
    </source>
</evidence>
<evidence type="ECO:0000256" key="1">
    <source>
        <dbReference type="ARBA" id="ARBA00001947"/>
    </source>
</evidence>
<dbReference type="AlphaFoldDB" id="A0AB39I056"/>
<evidence type="ECO:0000256" key="4">
    <source>
        <dbReference type="ARBA" id="ARBA00015088"/>
    </source>
</evidence>
<dbReference type="InterPro" id="IPR011765">
    <property type="entry name" value="Pept_M16_N"/>
</dbReference>
<dbReference type="GO" id="GO:0005737">
    <property type="term" value="C:cytoplasm"/>
    <property type="evidence" value="ECO:0007669"/>
    <property type="project" value="UniProtKB-ARBA"/>
</dbReference>
<dbReference type="Pfam" id="PF22456">
    <property type="entry name" value="PqqF-like_C_4"/>
    <property type="match status" value="1"/>
</dbReference>
<evidence type="ECO:0000256" key="2">
    <source>
        <dbReference type="ARBA" id="ARBA00004886"/>
    </source>
</evidence>
<keyword evidence="10" id="KW-0482">Metalloprotease</keyword>
<dbReference type="InterPro" id="IPR011844">
    <property type="entry name" value="PQQ_synth_PqqF"/>
</dbReference>
<feature type="domain" description="Peptidase M16 C-terminal" evidence="15">
    <location>
        <begin position="177"/>
        <end position="327"/>
    </location>
</feature>
<evidence type="ECO:0000256" key="8">
    <source>
        <dbReference type="ARBA" id="ARBA00022833"/>
    </source>
</evidence>
<dbReference type="PROSITE" id="PS00143">
    <property type="entry name" value="INSULINASE"/>
    <property type="match status" value="1"/>
</dbReference>
<dbReference type="InterPro" id="IPR054734">
    <property type="entry name" value="PqqF-like_C_4"/>
</dbReference>
<dbReference type="NCBIfam" id="TIGR02110">
    <property type="entry name" value="PQQ_syn_pqqF"/>
    <property type="match status" value="1"/>
</dbReference>
<evidence type="ECO:0000259" key="16">
    <source>
        <dbReference type="Pfam" id="PF22455"/>
    </source>
</evidence>
<dbReference type="GO" id="GO:0008270">
    <property type="term" value="F:zinc ion binding"/>
    <property type="evidence" value="ECO:0007669"/>
    <property type="project" value="InterPro"/>
</dbReference>
<comment type="cofactor">
    <cofactor evidence="1">
        <name>Zn(2+)</name>
        <dbReference type="ChEBI" id="CHEBI:29105"/>
    </cofactor>
</comment>
<evidence type="ECO:0000256" key="9">
    <source>
        <dbReference type="ARBA" id="ARBA00022905"/>
    </source>
</evidence>
<evidence type="ECO:0000256" key="7">
    <source>
        <dbReference type="ARBA" id="ARBA00022801"/>
    </source>
</evidence>
<dbReference type="GO" id="GO:0018189">
    <property type="term" value="P:pyrroloquinoline quinone biosynthetic process"/>
    <property type="evidence" value="ECO:0007669"/>
    <property type="project" value="UniProtKB-KW"/>
</dbReference>
<organism evidence="18">
    <name type="scientific">Pseudomonas sp. Hg7Tf</name>
    <dbReference type="NCBI Taxonomy" id="3236988"/>
    <lineage>
        <taxon>Bacteria</taxon>
        <taxon>Pseudomonadati</taxon>
        <taxon>Pseudomonadota</taxon>
        <taxon>Gammaproteobacteria</taxon>
        <taxon>Pseudomonadales</taxon>
        <taxon>Pseudomonadaceae</taxon>
        <taxon>Pseudomonas</taxon>
    </lineage>
</organism>
<gene>
    <name evidence="18" type="primary">pqqF</name>
    <name evidence="18" type="ORF">AB4Y39_24130</name>
</gene>
<evidence type="ECO:0000259" key="14">
    <source>
        <dbReference type="Pfam" id="PF00675"/>
    </source>
</evidence>
<feature type="domain" description="Peptidase M16 N-terminal" evidence="14">
    <location>
        <begin position="16"/>
        <end position="156"/>
    </location>
</feature>
<keyword evidence="9" id="KW-0884">PQQ biosynthesis</keyword>
<evidence type="ECO:0000256" key="11">
    <source>
        <dbReference type="ARBA" id="ARBA00024932"/>
    </source>
</evidence>
<dbReference type="InterPro" id="IPR007863">
    <property type="entry name" value="Peptidase_M16_C"/>
</dbReference>
<evidence type="ECO:0000256" key="3">
    <source>
        <dbReference type="ARBA" id="ARBA00007261"/>
    </source>
</evidence>
<dbReference type="SUPFAM" id="SSF63411">
    <property type="entry name" value="LuxS/MPP-like metallohydrolase"/>
    <property type="match status" value="2"/>
</dbReference>
<dbReference type="InterPro" id="IPR054733">
    <property type="entry name" value="PqqF_C_3"/>
</dbReference>
<name>A0AB39I056_9PSED</name>
<keyword evidence="7 18" id="KW-0378">Hydrolase</keyword>
<dbReference type="RefSeq" id="WP_280043183.1">
    <property type="nucleotide sequence ID" value="NZ_CP162607.1"/>
</dbReference>
<sequence length="779" mass="86057">MPSSVQHLTLANGLHVTLRHAPQLKRCAAAVRVMVGSHDAPRAYSGLAHFLEHLLFLGTERFPLDDGLMRYVQRHGGQVNASTRERTTDYFFEVPQAAFAGGLERLCEMLTHPVLEQQRQVREREVIHAEFIAWSRNPQAQAQFALLQRVSKRHPLSAFHAGNRYSLPVHSRDFQSALQGFHERYYQAGQMRLSLSGPHSLTELEALAVSAGGIVATGKRIRQATPTALTDNSLVPQLVGQQLELLQAVEQQPAGMEQAIDYLATWLTDARDGGLLAALRQRDWLHSMAFSPLYCFAGQALLHTRLKLNDAAVSDQAQALLQDWLRFFRTAERSALNREYARLQACREQTATALDLACRDSASRPYQALSADAEQALDSVLDSLLDHSASCTEFWSLPAPETLLDTLVPDNSSTPVPTGVFLSPLLPPSREHAVVYLRWQFTATVPDQLWQVLDRALQPLRERAARVGVALQFDTYGEIWQLRCAGAADAMVKVAREALTLLVHPDTASWAEKSAVESDAMPIRALLRQLPERLLGQDRAALPTSTCKPGDLQALWAQARWQAMATGLNEPSQQALNRVLQSVPGHPGAHRPVQLGAVRRWQFLPPLANEHALLLFCPLPDEACARLLAQQIQGPFYQRLRVELQLGYAVFSTFRQLHGCSGLLLGVQSPSASHEQILTHIHAFLAPLPSTLSCNTEAQQALAEQLSEATMSNDDVAEWAWQAQLAKHSNACLSDLQAAILSIDDTKLRECAHALIHARQGWLCLANGLAPQGAGWTMA</sequence>
<proteinExistence type="inferred from homology"/>
<dbReference type="InterPro" id="IPR050626">
    <property type="entry name" value="Peptidase_M16"/>
</dbReference>
<dbReference type="PANTHER" id="PTHR43690">
    <property type="entry name" value="NARDILYSIN"/>
    <property type="match status" value="1"/>
</dbReference>
<keyword evidence="6" id="KW-0479">Metal-binding</keyword>
<evidence type="ECO:0000313" key="18">
    <source>
        <dbReference type="EMBL" id="XDK36753.1"/>
    </source>
</evidence>
<dbReference type="InterPro" id="IPR001431">
    <property type="entry name" value="Pept_M16_Zn_BS"/>
</dbReference>